<feature type="domain" description="Porin" evidence="2">
    <location>
        <begin position="9"/>
        <end position="359"/>
    </location>
</feature>
<dbReference type="EMBL" id="QUOU01000001">
    <property type="protein sequence ID" value="REL25443.1"/>
    <property type="molecule type" value="Genomic_DNA"/>
</dbReference>
<comment type="caution">
    <text evidence="3">The sequence shown here is derived from an EMBL/GenBank/DDBJ whole genome shotgun (WGS) entry which is preliminary data.</text>
</comment>
<dbReference type="GO" id="GO:0016020">
    <property type="term" value="C:membrane"/>
    <property type="evidence" value="ECO:0007669"/>
    <property type="project" value="InterPro"/>
</dbReference>
<evidence type="ECO:0000313" key="3">
    <source>
        <dbReference type="EMBL" id="REL25443.1"/>
    </source>
</evidence>
<sequence>MRKALLSCAICAALPLASAQAEITFNGFANIVAGQASSGDTQWGYDDDVDFKQDSLFALQASTDLGEGLSATAQIISRGENDWEAEFEWAYIAYDINDNTRVLAGRQRAPLYMYSDYLDVSYAYPWITPPEGVYNLELSKFDGVSLSHNFTLGEFDTTAQVFLGSDNDDINVQGIDVNSSFDEIFGGTVTLNRDWLTLRTAYLTTDLTIPIPVFDELAAAWNNIQGFGGVAEALVINEDKAKFFEFGAVVDYNNYLLIAEVTRINYDNMPLDTEESMYVTAGYRFDDVLVHLTYGVDENTINGVGETLPVGVSPELDQLVGFTRQGLEFRNEDSSYYTLGARWDFHPSASFKVEFSKRDDDLINQDTSLVRTALVTVF</sequence>
<evidence type="ECO:0000259" key="2">
    <source>
        <dbReference type="Pfam" id="PF13609"/>
    </source>
</evidence>
<dbReference type="OrthoDB" id="197869at2"/>
<dbReference type="InterPro" id="IPR023614">
    <property type="entry name" value="Porin_dom_sf"/>
</dbReference>
<proteinExistence type="predicted"/>
<dbReference type="SUPFAM" id="SSF56935">
    <property type="entry name" value="Porins"/>
    <property type="match status" value="1"/>
</dbReference>
<organism evidence="3 4">
    <name type="scientific">Thalassotalea euphylliae</name>
    <dbReference type="NCBI Taxonomy" id="1655234"/>
    <lineage>
        <taxon>Bacteria</taxon>
        <taxon>Pseudomonadati</taxon>
        <taxon>Pseudomonadota</taxon>
        <taxon>Gammaproteobacteria</taxon>
        <taxon>Alteromonadales</taxon>
        <taxon>Colwelliaceae</taxon>
        <taxon>Thalassotalea</taxon>
    </lineage>
</organism>
<reference evidence="3 4" key="1">
    <citation type="submission" date="2018-08" db="EMBL/GenBank/DDBJ databases">
        <title>Thalassotalea euphylliae genome.</title>
        <authorList>
            <person name="Summers S."/>
            <person name="Rice S.A."/>
            <person name="Freckelton M.L."/>
            <person name="Nedved B.T."/>
            <person name="Hadfield M.G."/>
        </authorList>
    </citation>
    <scope>NUCLEOTIDE SEQUENCE [LARGE SCALE GENOMIC DNA]</scope>
    <source>
        <strain evidence="3 4">H1</strain>
    </source>
</reference>
<gene>
    <name evidence="3" type="ORF">DXX93_02000</name>
</gene>
<keyword evidence="1" id="KW-0732">Signal</keyword>
<dbReference type="InterPro" id="IPR033900">
    <property type="entry name" value="Gram_neg_porin_domain"/>
</dbReference>
<feature type="signal peptide" evidence="1">
    <location>
        <begin position="1"/>
        <end position="21"/>
    </location>
</feature>
<feature type="chain" id="PRO_5017551311" evidence="1">
    <location>
        <begin position="22"/>
        <end position="378"/>
    </location>
</feature>
<dbReference type="Proteomes" id="UP000256478">
    <property type="component" value="Unassembled WGS sequence"/>
</dbReference>
<dbReference type="Gene3D" id="2.40.160.10">
    <property type="entry name" value="Porin"/>
    <property type="match status" value="1"/>
</dbReference>
<evidence type="ECO:0000256" key="1">
    <source>
        <dbReference type="SAM" id="SignalP"/>
    </source>
</evidence>
<dbReference type="AlphaFoldDB" id="A0A3E0TM26"/>
<dbReference type="GO" id="GO:0015288">
    <property type="term" value="F:porin activity"/>
    <property type="evidence" value="ECO:0007669"/>
    <property type="project" value="InterPro"/>
</dbReference>
<dbReference type="Pfam" id="PF13609">
    <property type="entry name" value="Porin_4"/>
    <property type="match status" value="1"/>
</dbReference>
<accession>A0A3E0TM26</accession>
<dbReference type="RefSeq" id="WP_116006574.1">
    <property type="nucleotide sequence ID" value="NZ_QUOU01000001.1"/>
</dbReference>
<protein>
    <submittedName>
        <fullName evidence="3">Porin</fullName>
    </submittedName>
</protein>
<evidence type="ECO:0000313" key="4">
    <source>
        <dbReference type="Proteomes" id="UP000256478"/>
    </source>
</evidence>
<name>A0A3E0TM26_9GAMM</name>